<dbReference type="Pfam" id="PF25145">
    <property type="entry name" value="NfeD1b_N"/>
    <property type="match status" value="1"/>
</dbReference>
<feature type="domain" description="NfeD1b N-terminal" evidence="8">
    <location>
        <begin position="39"/>
        <end position="183"/>
    </location>
</feature>
<keyword evidence="3 5" id="KW-1133">Transmembrane helix</keyword>
<proteinExistence type="predicted"/>
<protein>
    <submittedName>
        <fullName evidence="9">Nodulation protein NfeD</fullName>
    </submittedName>
</protein>
<feature type="transmembrane region" description="Helical" evidence="5">
    <location>
        <begin position="251"/>
        <end position="269"/>
    </location>
</feature>
<dbReference type="InterPro" id="IPR052165">
    <property type="entry name" value="Membrane_assoc_protease"/>
</dbReference>
<evidence type="ECO:0000259" key="7">
    <source>
        <dbReference type="Pfam" id="PF24961"/>
    </source>
</evidence>
<evidence type="ECO:0000256" key="5">
    <source>
        <dbReference type="SAM" id="Phobius"/>
    </source>
</evidence>
<feature type="transmembrane region" description="Helical" evidence="5">
    <location>
        <begin position="317"/>
        <end position="340"/>
    </location>
</feature>
<dbReference type="Pfam" id="PF24961">
    <property type="entry name" value="NfeD_membrane"/>
    <property type="match status" value="1"/>
</dbReference>
<comment type="subcellular location">
    <subcellularLocation>
        <location evidence="1">Membrane</location>
        <topology evidence="1">Multi-pass membrane protein</topology>
    </subcellularLocation>
</comment>
<comment type="caution">
    <text evidence="9">The sequence shown here is derived from an EMBL/GenBank/DDBJ whole genome shotgun (WGS) entry which is preliminary data.</text>
</comment>
<dbReference type="InterPro" id="IPR056739">
    <property type="entry name" value="NfeD_membrane"/>
</dbReference>
<dbReference type="Gene3D" id="2.40.50.140">
    <property type="entry name" value="Nucleic acid-binding proteins"/>
    <property type="match status" value="1"/>
</dbReference>
<reference evidence="9" key="1">
    <citation type="journal article" date="2020" name="mSystems">
        <title>Genome- and Community-Level Interaction Insights into Carbon Utilization and Element Cycling Functions of Hydrothermarchaeota in Hydrothermal Sediment.</title>
        <authorList>
            <person name="Zhou Z."/>
            <person name="Liu Y."/>
            <person name="Xu W."/>
            <person name="Pan J."/>
            <person name="Luo Z.H."/>
            <person name="Li M."/>
        </authorList>
    </citation>
    <scope>NUCLEOTIDE SEQUENCE [LARGE SCALE GENOMIC DNA]</scope>
    <source>
        <strain evidence="9">SpSt-123</strain>
    </source>
</reference>
<keyword evidence="4 5" id="KW-0472">Membrane</keyword>
<dbReference type="AlphaFoldDB" id="A0A7C1IIB7"/>
<dbReference type="InterPro" id="IPR056738">
    <property type="entry name" value="NfeD1b_N"/>
</dbReference>
<evidence type="ECO:0000313" key="9">
    <source>
        <dbReference type="EMBL" id="HDS10953.1"/>
    </source>
</evidence>
<evidence type="ECO:0000259" key="6">
    <source>
        <dbReference type="Pfam" id="PF01957"/>
    </source>
</evidence>
<keyword evidence="2 5" id="KW-0812">Transmembrane</keyword>
<dbReference type="EMBL" id="DSDY01000154">
    <property type="protein sequence ID" value="HDS10953.1"/>
    <property type="molecule type" value="Genomic_DNA"/>
</dbReference>
<gene>
    <name evidence="9" type="ORF">ENO04_05015</name>
</gene>
<evidence type="ECO:0000256" key="2">
    <source>
        <dbReference type="ARBA" id="ARBA00022692"/>
    </source>
</evidence>
<feature type="domain" description="NfeD integral membrane" evidence="7">
    <location>
        <begin position="252"/>
        <end position="366"/>
    </location>
</feature>
<dbReference type="Gene3D" id="3.90.226.10">
    <property type="entry name" value="2-enoyl-CoA Hydratase, Chain A, domain 1"/>
    <property type="match status" value="1"/>
</dbReference>
<dbReference type="InterPro" id="IPR012340">
    <property type="entry name" value="NA-bd_OB-fold"/>
</dbReference>
<evidence type="ECO:0000259" key="8">
    <source>
        <dbReference type="Pfam" id="PF25145"/>
    </source>
</evidence>
<dbReference type="PANTHER" id="PTHR33507:SF4">
    <property type="entry name" value="NODULATION COMPETITIVENESS PROTEIN NFED"/>
    <property type="match status" value="1"/>
</dbReference>
<accession>A0A7C1IIB7</accession>
<feature type="domain" description="NfeD-like C-terminal" evidence="6">
    <location>
        <begin position="387"/>
        <end position="441"/>
    </location>
</feature>
<feature type="transmembrane region" description="Helical" evidence="5">
    <location>
        <begin position="352"/>
        <end position="372"/>
    </location>
</feature>
<organism evidence="9">
    <name type="scientific">Fervidicoccus fontis</name>
    <dbReference type="NCBI Taxonomy" id="683846"/>
    <lineage>
        <taxon>Archaea</taxon>
        <taxon>Thermoproteota</taxon>
        <taxon>Thermoprotei</taxon>
        <taxon>Fervidicoccales</taxon>
        <taxon>Fervidicoccaceae</taxon>
        <taxon>Fervidicoccus</taxon>
    </lineage>
</organism>
<dbReference type="PANTHER" id="PTHR33507">
    <property type="entry name" value="INNER MEMBRANE PROTEIN YBBJ"/>
    <property type="match status" value="1"/>
</dbReference>
<dbReference type="GO" id="GO:0016020">
    <property type="term" value="C:membrane"/>
    <property type="evidence" value="ECO:0007669"/>
    <property type="project" value="UniProtKB-SubCell"/>
</dbReference>
<dbReference type="SUPFAM" id="SSF52096">
    <property type="entry name" value="ClpP/crotonase"/>
    <property type="match status" value="1"/>
</dbReference>
<evidence type="ECO:0000256" key="4">
    <source>
        <dbReference type="ARBA" id="ARBA00023136"/>
    </source>
</evidence>
<dbReference type="InterPro" id="IPR002810">
    <property type="entry name" value="NfeD-like_C"/>
</dbReference>
<sequence length="442" mass="47867">MHEGLRTIFLFLLILDLVLPIASQVHAQEGSPETIGQKVVVASIEGVIGVHTEEYVKLSIQYAESMNAILVLTLNTPGGLLDSALNIVYMIDDSRVPVVGFVIDKWAESAGTLILVCTHIAAMQPGTIIGSMQPIEYNPATGTYQPVNDTKIINPILKVLDEHAGVKNRNVSVIKRFVTENLNLGAHEALELGVIDIVAKDINDLLRQLNGRTVTLPYTNKTFVIDTSRSEIIYYQPSFRVRATGFLSDPIISSLLMTFGLIITLFSLLSGNYHSVPIGLLLLLLGLLGSGFNINYTSLALILVGSTLLIIELVTPGFGVLGITGIIMLALGIALSPAGGGYSISKEYATKFLYSAYISGGILGFLAGVAVYKVLKVRRKEPIIWTIVGKKGRALDDIGPNKEGFVIVEGEYWLAVSDEEIKKDEAIIVVAKEGHKLRVRKA</sequence>
<evidence type="ECO:0000256" key="1">
    <source>
        <dbReference type="ARBA" id="ARBA00004141"/>
    </source>
</evidence>
<dbReference type="SUPFAM" id="SSF141322">
    <property type="entry name" value="NfeD domain-like"/>
    <property type="match status" value="1"/>
</dbReference>
<name>A0A7C1IIB7_9CREN</name>
<dbReference type="Pfam" id="PF01957">
    <property type="entry name" value="NfeD"/>
    <property type="match status" value="1"/>
</dbReference>
<dbReference type="CDD" id="cd07020">
    <property type="entry name" value="Clp_protease_NfeD_1"/>
    <property type="match status" value="1"/>
</dbReference>
<dbReference type="InterPro" id="IPR029045">
    <property type="entry name" value="ClpP/crotonase-like_dom_sf"/>
</dbReference>
<feature type="transmembrane region" description="Helical" evidence="5">
    <location>
        <begin position="281"/>
        <end position="311"/>
    </location>
</feature>
<evidence type="ECO:0000256" key="3">
    <source>
        <dbReference type="ARBA" id="ARBA00022989"/>
    </source>
</evidence>